<dbReference type="NCBIfam" id="TIGR02122">
    <property type="entry name" value="TRAP_TAXI"/>
    <property type="match status" value="1"/>
</dbReference>
<accession>A0ABU8XRF2</accession>
<dbReference type="EMBL" id="JBBLZC010000008">
    <property type="protein sequence ID" value="MEK0083461.1"/>
    <property type="molecule type" value="Genomic_DNA"/>
</dbReference>
<dbReference type="PROSITE" id="PS51257">
    <property type="entry name" value="PROKAR_LIPOPROTEIN"/>
    <property type="match status" value="1"/>
</dbReference>
<dbReference type="PANTHER" id="PTHR42941:SF1">
    <property type="entry name" value="SLL1037 PROTEIN"/>
    <property type="match status" value="1"/>
</dbReference>
<sequence length="346" mass="36070">MRHLGLPRRRLVASLLGGCGLAATGCRWTLADDARFLRIGTGPITGTYYPVGELIASVVSSPPGARPCGPEGGCGVPDLVVVVQTSKGSVDNVSAIQEGQIESGFSQSDIAYGAFSGTGIFAGRPPMQNLRALASLYLESVHLVARAGSGIASVADLRGQRVSLDVEGSGTLVEARLILDAFGLSERAVTPVYASLVKSIDLMRADELDALFFVGGYPAAAVSELARDTGAKLVPIVGPGIEALLGKHRFFTKHTIPGGTYPGLDEDTPTIGVAALWLVSAGLDEDLVHAITEALWHPNAAKVLAAGHPKGKEIRPEDALRGVAIPLHPGAARYYREHGIAENGDE</sequence>
<reference evidence="1 2" key="1">
    <citation type="submission" date="2024-01" db="EMBL/GenBank/DDBJ databases">
        <title>Multi-omics insights into the function and evolution of sodium benzoate biodegradation pathways in Benzoatithermus flavus gen. nov., sp. nov. from hot spring.</title>
        <authorList>
            <person name="Hu C.-J."/>
            <person name="Li W.-J."/>
        </authorList>
    </citation>
    <scope>NUCLEOTIDE SEQUENCE [LARGE SCALE GENOMIC DNA]</scope>
    <source>
        <strain evidence="1 2">SYSU G07066</strain>
    </source>
</reference>
<name>A0ABU8XRF2_9PROT</name>
<keyword evidence="2" id="KW-1185">Reference proteome</keyword>
<dbReference type="Gene3D" id="3.40.190.10">
    <property type="entry name" value="Periplasmic binding protein-like II"/>
    <property type="match status" value="2"/>
</dbReference>
<organism evidence="1 2">
    <name type="scientific">Benzoatithermus flavus</name>
    <dbReference type="NCBI Taxonomy" id="3108223"/>
    <lineage>
        <taxon>Bacteria</taxon>
        <taxon>Pseudomonadati</taxon>
        <taxon>Pseudomonadota</taxon>
        <taxon>Alphaproteobacteria</taxon>
        <taxon>Geminicoccales</taxon>
        <taxon>Geminicoccaceae</taxon>
        <taxon>Benzoatithermus</taxon>
    </lineage>
</organism>
<evidence type="ECO:0000313" key="1">
    <source>
        <dbReference type="EMBL" id="MEK0083461.1"/>
    </source>
</evidence>
<gene>
    <name evidence="1" type="ORF">U1T56_09885</name>
</gene>
<dbReference type="CDD" id="cd13520">
    <property type="entry name" value="PBP2_TAXI_TRAP"/>
    <property type="match status" value="1"/>
</dbReference>
<dbReference type="InterPro" id="IPR011852">
    <property type="entry name" value="TRAP_TAXI"/>
</dbReference>
<proteinExistence type="predicted"/>
<protein>
    <submittedName>
        <fullName evidence="1">TAXI family TRAP transporter solute-binding subunit</fullName>
    </submittedName>
</protein>
<evidence type="ECO:0000313" key="2">
    <source>
        <dbReference type="Proteomes" id="UP001375743"/>
    </source>
</evidence>
<comment type="caution">
    <text evidence="1">The sequence shown here is derived from an EMBL/GenBank/DDBJ whole genome shotgun (WGS) entry which is preliminary data.</text>
</comment>
<dbReference type="Proteomes" id="UP001375743">
    <property type="component" value="Unassembled WGS sequence"/>
</dbReference>
<dbReference type="RefSeq" id="WP_418159309.1">
    <property type="nucleotide sequence ID" value="NZ_JBBLZC010000008.1"/>
</dbReference>
<dbReference type="PANTHER" id="PTHR42941">
    <property type="entry name" value="SLL1037 PROTEIN"/>
    <property type="match status" value="1"/>
</dbReference>
<dbReference type="SUPFAM" id="SSF53850">
    <property type="entry name" value="Periplasmic binding protein-like II"/>
    <property type="match status" value="1"/>
</dbReference>
<dbReference type="Pfam" id="PF16868">
    <property type="entry name" value="NMT1_3"/>
    <property type="match status" value="1"/>
</dbReference>